<dbReference type="InterPro" id="IPR002401">
    <property type="entry name" value="Cyt_P450_E_grp-I"/>
</dbReference>
<keyword evidence="2 3" id="KW-0349">Heme</keyword>
<protein>
    <submittedName>
        <fullName evidence="4">CYP4</fullName>
    </submittedName>
</protein>
<comment type="similarity">
    <text evidence="1 3">Belongs to the cytochrome P450 family.</text>
</comment>
<dbReference type="InterPro" id="IPR001128">
    <property type="entry name" value="Cyt_P450"/>
</dbReference>
<dbReference type="PRINTS" id="PR00463">
    <property type="entry name" value="EP450I"/>
</dbReference>
<accession>D3J8D8</accession>
<evidence type="ECO:0000313" key="4">
    <source>
        <dbReference type="EMBL" id="ADB91397.1"/>
    </source>
</evidence>
<dbReference type="PANTHER" id="PTHR24291:SF201">
    <property type="entry name" value="CYTOCHROME P450, FAMILY 4, SUBFAMILY B, POLYPEPTIDE 7"/>
    <property type="match status" value="1"/>
</dbReference>
<feature type="non-terminal residue" evidence="4">
    <location>
        <position position="1"/>
    </location>
</feature>
<dbReference type="AlphaFoldDB" id="D3J8D8"/>
<evidence type="ECO:0000256" key="2">
    <source>
        <dbReference type="PIRSR" id="PIRSR602401-1"/>
    </source>
</evidence>
<sequence length="150" mass="17092">DTFMFEGHDTTASAISWVIYALGKNPDLQQKVYKDVCDVVGESDNITKDHLGRLTYLPKFIKEVLRYYSPVPLIGRVNHNQPIVLDGKEIPAGTIAWIHIYAIHHNESTWKNNMVFDPERFDAEHRDDNDVYGFIPFSAGSRNCIGQKIA</sequence>
<feature type="non-terminal residue" evidence="4">
    <location>
        <position position="150"/>
    </location>
</feature>
<dbReference type="GO" id="GO:0004497">
    <property type="term" value="F:monooxygenase activity"/>
    <property type="evidence" value="ECO:0007669"/>
    <property type="project" value="UniProtKB-KW"/>
</dbReference>
<dbReference type="SUPFAM" id="SSF48264">
    <property type="entry name" value="Cytochrome P450"/>
    <property type="match status" value="1"/>
</dbReference>
<evidence type="ECO:0000256" key="3">
    <source>
        <dbReference type="RuleBase" id="RU000461"/>
    </source>
</evidence>
<dbReference type="Gene3D" id="1.10.630.10">
    <property type="entry name" value="Cytochrome P450"/>
    <property type="match status" value="1"/>
</dbReference>
<dbReference type="GO" id="GO:0005506">
    <property type="term" value="F:iron ion binding"/>
    <property type="evidence" value="ECO:0007669"/>
    <property type="project" value="InterPro"/>
</dbReference>
<dbReference type="GO" id="GO:0016705">
    <property type="term" value="F:oxidoreductase activity, acting on paired donors, with incorporation or reduction of molecular oxygen"/>
    <property type="evidence" value="ECO:0007669"/>
    <property type="project" value="InterPro"/>
</dbReference>
<dbReference type="PRINTS" id="PR00385">
    <property type="entry name" value="P450"/>
</dbReference>
<keyword evidence="2 3" id="KW-0408">Iron</keyword>
<dbReference type="PROSITE" id="PS00086">
    <property type="entry name" value="CYTOCHROME_P450"/>
    <property type="match status" value="1"/>
</dbReference>
<dbReference type="InterPro" id="IPR050196">
    <property type="entry name" value="Cytochrome_P450_Monoox"/>
</dbReference>
<dbReference type="GO" id="GO:0020037">
    <property type="term" value="F:heme binding"/>
    <property type="evidence" value="ECO:0007669"/>
    <property type="project" value="InterPro"/>
</dbReference>
<dbReference type="InterPro" id="IPR036396">
    <property type="entry name" value="Cyt_P450_sf"/>
</dbReference>
<keyword evidence="2 3" id="KW-0479">Metal-binding</keyword>
<name>D3J8D8_9BIVA</name>
<dbReference type="InterPro" id="IPR017972">
    <property type="entry name" value="Cyt_P450_CS"/>
</dbReference>
<reference evidence="4" key="1">
    <citation type="submission" date="2009-09" db="EMBL/GenBank/DDBJ databases">
        <title>Influence on related gene (CYP4 GST SOD) express in Mactra veneriformis: effect of PAHs.</title>
        <authorList>
            <person name="Wang T."/>
            <person name="Yang H."/>
        </authorList>
    </citation>
    <scope>NUCLEOTIDE SEQUENCE</scope>
</reference>
<keyword evidence="3" id="KW-0560">Oxidoreductase</keyword>
<evidence type="ECO:0000256" key="1">
    <source>
        <dbReference type="ARBA" id="ARBA00010617"/>
    </source>
</evidence>
<feature type="binding site" description="axial binding residue" evidence="2">
    <location>
        <position position="144"/>
    </location>
    <ligand>
        <name>heme</name>
        <dbReference type="ChEBI" id="CHEBI:30413"/>
    </ligand>
    <ligandPart>
        <name>Fe</name>
        <dbReference type="ChEBI" id="CHEBI:18248"/>
    </ligandPart>
</feature>
<dbReference type="Pfam" id="PF00067">
    <property type="entry name" value="p450"/>
    <property type="match status" value="1"/>
</dbReference>
<organism evidence="4">
    <name type="scientific">Mactra quadrangularis</name>
    <dbReference type="NCBI Taxonomy" id="120570"/>
    <lineage>
        <taxon>Eukaryota</taxon>
        <taxon>Metazoa</taxon>
        <taxon>Spiralia</taxon>
        <taxon>Lophotrochozoa</taxon>
        <taxon>Mollusca</taxon>
        <taxon>Bivalvia</taxon>
        <taxon>Autobranchia</taxon>
        <taxon>Heteroconchia</taxon>
        <taxon>Euheterodonta</taxon>
        <taxon>Imparidentia</taxon>
        <taxon>Neoheterodontei</taxon>
        <taxon>Venerida</taxon>
        <taxon>Mactroidea</taxon>
        <taxon>Mactridae</taxon>
        <taxon>Mactra</taxon>
    </lineage>
</organism>
<comment type="cofactor">
    <cofactor evidence="2">
        <name>heme</name>
        <dbReference type="ChEBI" id="CHEBI:30413"/>
    </cofactor>
</comment>
<keyword evidence="3" id="KW-0503">Monooxygenase</keyword>
<proteinExistence type="evidence at transcript level"/>
<dbReference type="EMBL" id="GQ890677">
    <property type="protein sequence ID" value="ADB91397.1"/>
    <property type="molecule type" value="mRNA"/>
</dbReference>
<dbReference type="PANTHER" id="PTHR24291">
    <property type="entry name" value="CYTOCHROME P450 FAMILY 4"/>
    <property type="match status" value="1"/>
</dbReference>